<protein>
    <submittedName>
        <fullName evidence="1">Predicted protein</fullName>
    </submittedName>
</protein>
<dbReference type="InParanoid" id="E5A8S9"/>
<reference evidence="2" key="1">
    <citation type="journal article" date="2011" name="Nat. Commun.">
        <title>Effector diversification within compartments of the Leptosphaeria maculans genome affected by Repeat-Induced Point mutations.</title>
        <authorList>
            <person name="Rouxel T."/>
            <person name="Grandaubert J."/>
            <person name="Hane J.K."/>
            <person name="Hoede C."/>
            <person name="van de Wouw A.P."/>
            <person name="Couloux A."/>
            <person name="Dominguez V."/>
            <person name="Anthouard V."/>
            <person name="Bally P."/>
            <person name="Bourras S."/>
            <person name="Cozijnsen A.J."/>
            <person name="Ciuffetti L.M."/>
            <person name="Degrave A."/>
            <person name="Dilmaghani A."/>
            <person name="Duret L."/>
            <person name="Fudal I."/>
            <person name="Goodwin S.B."/>
            <person name="Gout L."/>
            <person name="Glaser N."/>
            <person name="Linglin J."/>
            <person name="Kema G.H.J."/>
            <person name="Lapalu N."/>
            <person name="Lawrence C.B."/>
            <person name="May K."/>
            <person name="Meyer M."/>
            <person name="Ollivier B."/>
            <person name="Poulain J."/>
            <person name="Schoch C.L."/>
            <person name="Simon A."/>
            <person name="Spatafora J.W."/>
            <person name="Stachowiak A."/>
            <person name="Turgeon B.G."/>
            <person name="Tyler B.M."/>
            <person name="Vincent D."/>
            <person name="Weissenbach J."/>
            <person name="Amselem J."/>
            <person name="Quesneville H."/>
            <person name="Oliver R.P."/>
            <person name="Wincker P."/>
            <person name="Balesdent M.-H."/>
            <person name="Howlett B.J."/>
        </authorList>
    </citation>
    <scope>NUCLEOTIDE SEQUENCE [LARGE SCALE GENOMIC DNA]</scope>
    <source>
        <strain evidence="2">JN3 / isolate v23.1.3 / race Av1-4-5-6-7-8</strain>
    </source>
</reference>
<sequence length="58" mass="6287">MLFGASDTPRRTRRATISVGGQGTYSRLVLMRPGANAIQLPVCMCAAASVTFRWGTER</sequence>
<proteinExistence type="predicted"/>
<dbReference type="HOGENOM" id="CLU_2979556_0_0_1"/>
<dbReference type="EMBL" id="FP929137">
    <property type="protein sequence ID" value="CBY00024.1"/>
    <property type="molecule type" value="Genomic_DNA"/>
</dbReference>
<keyword evidence="2" id="KW-1185">Reference proteome</keyword>
<gene>
    <name evidence="1" type="ORF">LEMA_uP076130.1</name>
</gene>
<dbReference type="Proteomes" id="UP000002668">
    <property type="component" value="Genome"/>
</dbReference>
<accession>E5A8S9</accession>
<dbReference type="AlphaFoldDB" id="E5A8S9"/>
<evidence type="ECO:0000313" key="2">
    <source>
        <dbReference type="Proteomes" id="UP000002668"/>
    </source>
</evidence>
<dbReference type="VEuPathDB" id="FungiDB:LEMA_uP076130.1"/>
<evidence type="ECO:0000313" key="1">
    <source>
        <dbReference type="EMBL" id="CBY00024.1"/>
    </source>
</evidence>
<name>E5A8S9_LEPMJ</name>
<organism evidence="2">
    <name type="scientific">Leptosphaeria maculans (strain JN3 / isolate v23.1.3 / race Av1-4-5-6-7-8)</name>
    <name type="common">Blackleg fungus</name>
    <name type="synonym">Phoma lingam</name>
    <dbReference type="NCBI Taxonomy" id="985895"/>
    <lineage>
        <taxon>Eukaryota</taxon>
        <taxon>Fungi</taxon>
        <taxon>Dikarya</taxon>
        <taxon>Ascomycota</taxon>
        <taxon>Pezizomycotina</taxon>
        <taxon>Dothideomycetes</taxon>
        <taxon>Pleosporomycetidae</taxon>
        <taxon>Pleosporales</taxon>
        <taxon>Pleosporineae</taxon>
        <taxon>Leptosphaeriaceae</taxon>
        <taxon>Plenodomus</taxon>
        <taxon>Plenodomus lingam/Leptosphaeria maculans species complex</taxon>
    </lineage>
</organism>